<dbReference type="GO" id="GO:0015501">
    <property type="term" value="F:glutamate:sodium symporter activity"/>
    <property type="evidence" value="ECO:0007669"/>
    <property type="project" value="UniProtKB-UniRule"/>
</dbReference>
<dbReference type="GO" id="GO:0005886">
    <property type="term" value="C:plasma membrane"/>
    <property type="evidence" value="ECO:0007669"/>
    <property type="project" value="UniProtKB-SubCell"/>
</dbReference>
<feature type="transmembrane region" description="Helical" evidence="1">
    <location>
        <begin position="68"/>
        <end position="86"/>
    </location>
</feature>
<keyword evidence="1" id="KW-0739">Sodium transport</keyword>
<proteinExistence type="inferred from homology"/>
<keyword evidence="1" id="KW-0029">Amino-acid transport</keyword>
<dbReference type="PANTHER" id="PTHR36178">
    <property type="entry name" value="SLR0625 PROTEIN"/>
    <property type="match status" value="1"/>
</dbReference>
<name>A0A378UGL1_BERDE</name>
<sequence length="407" mass="42635">MHAIHLNSFETLLFALLIYLLGHYLSKRIALLNRYCIPAPVAGGLLSSLAVTLLSAAGIADIRFDNSLMAYFMLIFFTTVGLGANFRLIKLGGKILIVYWLACGFLALAQNFIGVSMASLLGLDPLLGVLAGAVSMEGGHGAAATFGKTIEELGVANAMPVGLAAATLGLVAGSLSGGPVAKKLIGKYALAPDLSAQPRQAADAQSAIDAIQGGKSHWQADKVLRMLALITACCVAGQWSAKGFTALTGFSLPAYVPAMFLAVIVRNVLDMKNTDIVDFRLSTLIGDVSLAVFLTIALMSINLLQIADLALPLVAIVAVQVVFVVAFAYFILFKLLGKNYDAAVMAAGFCGHGLGATPNAVANMDAVTKKYGYSYQAFIIVPVVGAFLIDIFGMPIIITTINLLSTP</sequence>
<dbReference type="PANTHER" id="PTHR36178:SF1">
    <property type="entry name" value="SODIUM_GLUTAMATE SYMPORTER"/>
    <property type="match status" value="1"/>
</dbReference>
<dbReference type="Pfam" id="PF03616">
    <property type="entry name" value="Glt_symporter"/>
    <property type="match status" value="1"/>
</dbReference>
<dbReference type="NCBIfam" id="TIGR00210">
    <property type="entry name" value="gltS"/>
    <property type="match status" value="1"/>
</dbReference>
<reference evidence="3 4" key="1">
    <citation type="submission" date="2018-06" db="EMBL/GenBank/DDBJ databases">
        <authorList>
            <consortium name="Pathogen Informatics"/>
            <person name="Doyle S."/>
        </authorList>
    </citation>
    <scope>NUCLEOTIDE SEQUENCE [LARGE SCALE GENOMIC DNA]</scope>
    <source>
        <strain evidence="3 4">NCTC10295</strain>
    </source>
</reference>
<dbReference type="AlphaFoldDB" id="A0A378UGL1"/>
<dbReference type="InterPro" id="IPR004445">
    <property type="entry name" value="GltS"/>
</dbReference>
<accession>A0A378UGL1</accession>
<feature type="transmembrane region" description="Helical" evidence="1">
    <location>
        <begin position="281"/>
        <end position="303"/>
    </location>
</feature>
<keyword evidence="1" id="KW-0472">Membrane</keyword>
<keyword evidence="1" id="KW-0812">Transmembrane</keyword>
<comment type="function">
    <text evidence="1">Catalyzes the sodium-dependent transport of glutamate.</text>
</comment>
<organism evidence="3 4">
    <name type="scientific">Bergeriella denitrificans</name>
    <name type="common">Neisseria denitrificans</name>
    <dbReference type="NCBI Taxonomy" id="494"/>
    <lineage>
        <taxon>Bacteria</taxon>
        <taxon>Pseudomonadati</taxon>
        <taxon>Pseudomonadota</taxon>
        <taxon>Betaproteobacteria</taxon>
        <taxon>Neisseriales</taxon>
        <taxon>Neisseriaceae</taxon>
        <taxon>Bergeriella</taxon>
    </lineage>
</organism>
<gene>
    <name evidence="3" type="primary">gltS_1</name>
    <name evidence="1" type="synonym">gltS</name>
    <name evidence="3" type="ORF">NCTC10295_01226</name>
</gene>
<evidence type="ECO:0000313" key="3">
    <source>
        <dbReference type="EMBL" id="STZ76456.1"/>
    </source>
</evidence>
<protein>
    <recommendedName>
        <fullName evidence="1 2">Sodium/glutamate symporter</fullName>
    </recommendedName>
</protein>
<keyword evidence="1" id="KW-0769">Symport</keyword>
<evidence type="ECO:0000313" key="4">
    <source>
        <dbReference type="Proteomes" id="UP000254651"/>
    </source>
</evidence>
<dbReference type="HAMAP" id="MF_02062">
    <property type="entry name" value="GltS"/>
    <property type="match status" value="1"/>
</dbReference>
<comment type="similarity">
    <text evidence="1">Belongs to the glutamate:Na(+) symporter (ESS) (TC 2.A.27) family.</text>
</comment>
<keyword evidence="1" id="KW-0813">Transport</keyword>
<feature type="transmembrane region" description="Helical" evidence="1">
    <location>
        <begin position="378"/>
        <end position="404"/>
    </location>
</feature>
<feature type="transmembrane region" description="Helical" evidence="1">
    <location>
        <begin position="247"/>
        <end position="269"/>
    </location>
</feature>
<feature type="transmembrane region" description="Helical" evidence="1">
    <location>
        <begin position="161"/>
        <end position="181"/>
    </location>
</feature>
<dbReference type="GO" id="GO:0015813">
    <property type="term" value="P:L-glutamate transmembrane transport"/>
    <property type="evidence" value="ECO:0007669"/>
    <property type="project" value="UniProtKB-UniRule"/>
</dbReference>
<dbReference type="Proteomes" id="UP000254651">
    <property type="component" value="Unassembled WGS sequence"/>
</dbReference>
<feature type="transmembrane region" description="Helical" evidence="1">
    <location>
        <begin position="309"/>
        <end position="332"/>
    </location>
</feature>
<keyword evidence="4" id="KW-1185">Reference proteome</keyword>
<evidence type="ECO:0000256" key="1">
    <source>
        <dbReference type="HAMAP-Rule" id="MF_02062"/>
    </source>
</evidence>
<keyword evidence="1" id="KW-0915">Sodium</keyword>
<feature type="transmembrane region" description="Helical" evidence="1">
    <location>
        <begin position="37"/>
        <end position="62"/>
    </location>
</feature>
<dbReference type="RefSeq" id="WP_066078385.1">
    <property type="nucleotide sequence ID" value="NZ_CP181246.1"/>
</dbReference>
<feature type="transmembrane region" description="Helical" evidence="1">
    <location>
        <begin position="98"/>
        <end position="121"/>
    </location>
</feature>
<feature type="transmembrane region" description="Helical" evidence="1">
    <location>
        <begin position="6"/>
        <end position="25"/>
    </location>
</feature>
<comment type="caution">
    <text evidence="1">Lacks conserved residue(s) required for the propagation of feature annotation.</text>
</comment>
<keyword evidence="1" id="KW-0406">Ion transport</keyword>
<keyword evidence="1" id="KW-1133">Transmembrane helix</keyword>
<keyword evidence="1" id="KW-0997">Cell inner membrane</keyword>
<dbReference type="EMBL" id="UGQS01000002">
    <property type="protein sequence ID" value="STZ76456.1"/>
    <property type="molecule type" value="Genomic_DNA"/>
</dbReference>
<keyword evidence="1" id="KW-1003">Cell membrane</keyword>
<comment type="subcellular location">
    <subcellularLocation>
        <location evidence="1">Cell inner membrane</location>
        <topology evidence="1">Multi-pass membrane protein</topology>
    </subcellularLocation>
</comment>
<evidence type="ECO:0000256" key="2">
    <source>
        <dbReference type="NCBIfam" id="TIGR00210"/>
    </source>
</evidence>